<evidence type="ECO:0000256" key="4">
    <source>
        <dbReference type="ARBA" id="ARBA00022989"/>
    </source>
</evidence>
<proteinExistence type="inferred from homology"/>
<dbReference type="PANTHER" id="PTHR11923">
    <property type="entry name" value="SCAVENGER RECEPTOR CLASS B TYPE-1 SR-B1"/>
    <property type="match status" value="1"/>
</dbReference>
<dbReference type="Proteomes" id="UP000271162">
    <property type="component" value="Unassembled WGS sequence"/>
</dbReference>
<dbReference type="GO" id="GO:0005737">
    <property type="term" value="C:cytoplasm"/>
    <property type="evidence" value="ECO:0007669"/>
    <property type="project" value="TreeGrafter"/>
</dbReference>
<keyword evidence="6" id="KW-0325">Glycoprotein</keyword>
<dbReference type="WBParaSite" id="NBR_0000004601-mRNA-1">
    <property type="protein sequence ID" value="NBR_0000004601-mRNA-1"/>
    <property type="gene ID" value="NBR_0000004601"/>
</dbReference>
<comment type="similarity">
    <text evidence="2">Belongs to the CD36 family.</text>
</comment>
<keyword evidence="5" id="KW-0472">Membrane</keyword>
<evidence type="ECO:0000256" key="5">
    <source>
        <dbReference type="ARBA" id="ARBA00023136"/>
    </source>
</evidence>
<reference evidence="7 8" key="2">
    <citation type="submission" date="2018-11" db="EMBL/GenBank/DDBJ databases">
        <authorList>
            <consortium name="Pathogen Informatics"/>
        </authorList>
    </citation>
    <scope>NUCLEOTIDE SEQUENCE [LARGE SCALE GENOMIC DNA]</scope>
</reference>
<comment type="subcellular location">
    <subcellularLocation>
        <location evidence="1">Membrane</location>
    </subcellularLocation>
</comment>
<sequence>MTGACKKVSFACLLLIGVVSIVLGIVALTIIEGVVDKNVLQRDYLGYDVTNGTKRLNSMTKSWIRPQYHMQMQIWMYNLTNMEDVLKGAKPVVKEIGPFTFTERQWKSSYEFDKNDTRIWYRNNHVYVFNESLSCPNCSLNQTVIIPNVLFQKLVDFADMGFLQKFAIEAALTFTKTETPFINVSVREALYDGYKDPLLDVVCNKPVLKAVCAAAKIPERIGFFYGQNNTDDGLYEISTGLGNVAQIGKVHSYNNMSIMPETVWDSTDAREIHGSDGQLFPPFLKEGSNLEIFAGPICRSLVLEFRQRSQIQGVTAFRYGFPAKMYDPSVAENRGFCNKNATPTFFNSSVQIPGCLPKGCLDIGRCLPGSPRVYLSNSHFLHGNPELQSAIKGMDAPNELNDETYIDIEPTSGVPIHAKRVMQINVGMSKGKDPLRSMENIIFPVLWMNETIYFDSDTRNQLSGLTTIK</sequence>
<organism evidence="9">
    <name type="scientific">Nippostrongylus brasiliensis</name>
    <name type="common">Rat hookworm</name>
    <dbReference type="NCBI Taxonomy" id="27835"/>
    <lineage>
        <taxon>Eukaryota</taxon>
        <taxon>Metazoa</taxon>
        <taxon>Ecdysozoa</taxon>
        <taxon>Nematoda</taxon>
        <taxon>Chromadorea</taxon>
        <taxon>Rhabditida</taxon>
        <taxon>Rhabditina</taxon>
        <taxon>Rhabditomorpha</taxon>
        <taxon>Strongyloidea</taxon>
        <taxon>Heligmosomidae</taxon>
        <taxon>Nippostrongylus</taxon>
    </lineage>
</organism>
<evidence type="ECO:0000256" key="6">
    <source>
        <dbReference type="ARBA" id="ARBA00023180"/>
    </source>
</evidence>
<keyword evidence="3" id="KW-0812">Transmembrane</keyword>
<evidence type="ECO:0000313" key="8">
    <source>
        <dbReference type="Proteomes" id="UP000271162"/>
    </source>
</evidence>
<dbReference type="PRINTS" id="PR01609">
    <property type="entry name" value="CD36FAMILY"/>
</dbReference>
<accession>A0A0N4XC85</accession>
<evidence type="ECO:0000256" key="2">
    <source>
        <dbReference type="ARBA" id="ARBA00010532"/>
    </source>
</evidence>
<dbReference type="PANTHER" id="PTHR11923:SF51">
    <property type="entry name" value="LYSOSOME MEMBRANE PROTEIN 2"/>
    <property type="match status" value="1"/>
</dbReference>
<reference evidence="9" key="1">
    <citation type="submission" date="2017-02" db="UniProtKB">
        <authorList>
            <consortium name="WormBaseParasite"/>
        </authorList>
    </citation>
    <scope>IDENTIFICATION</scope>
</reference>
<gene>
    <name evidence="7" type="ORF">NBR_LOCUS47</name>
</gene>
<dbReference type="AlphaFoldDB" id="A0A0N4XC85"/>
<dbReference type="InterPro" id="IPR002159">
    <property type="entry name" value="CD36_fam"/>
</dbReference>
<dbReference type="GO" id="GO:0016020">
    <property type="term" value="C:membrane"/>
    <property type="evidence" value="ECO:0007669"/>
    <property type="project" value="UniProtKB-SubCell"/>
</dbReference>
<dbReference type="OMA" id="NRGFCNK"/>
<name>A0A0N4XC85_NIPBR</name>
<evidence type="ECO:0000313" key="9">
    <source>
        <dbReference type="WBParaSite" id="NBR_0000004601-mRNA-1"/>
    </source>
</evidence>
<evidence type="ECO:0000313" key="7">
    <source>
        <dbReference type="EMBL" id="VDL61855.1"/>
    </source>
</evidence>
<dbReference type="STRING" id="27835.A0A0N4XC85"/>
<keyword evidence="4" id="KW-1133">Transmembrane helix</keyword>
<protein>
    <submittedName>
        <fullName evidence="9">Lysosome membrane protein 2 (inferred by orthology to a human protein)</fullName>
    </submittedName>
</protein>
<dbReference type="EMBL" id="UYSL01000008">
    <property type="protein sequence ID" value="VDL61855.1"/>
    <property type="molecule type" value="Genomic_DNA"/>
</dbReference>
<dbReference type="Pfam" id="PF01130">
    <property type="entry name" value="CD36"/>
    <property type="match status" value="1"/>
</dbReference>
<keyword evidence="8" id="KW-1185">Reference proteome</keyword>
<evidence type="ECO:0000256" key="1">
    <source>
        <dbReference type="ARBA" id="ARBA00004370"/>
    </source>
</evidence>
<evidence type="ECO:0000256" key="3">
    <source>
        <dbReference type="ARBA" id="ARBA00022692"/>
    </source>
</evidence>
<dbReference type="GO" id="GO:0005044">
    <property type="term" value="F:scavenger receptor activity"/>
    <property type="evidence" value="ECO:0007669"/>
    <property type="project" value="TreeGrafter"/>
</dbReference>